<evidence type="ECO:0000313" key="1">
    <source>
        <dbReference type="EMBL" id="WVZ85070.1"/>
    </source>
</evidence>
<organism evidence="1 2">
    <name type="scientific">Paspalum notatum var. saurae</name>
    <dbReference type="NCBI Taxonomy" id="547442"/>
    <lineage>
        <taxon>Eukaryota</taxon>
        <taxon>Viridiplantae</taxon>
        <taxon>Streptophyta</taxon>
        <taxon>Embryophyta</taxon>
        <taxon>Tracheophyta</taxon>
        <taxon>Spermatophyta</taxon>
        <taxon>Magnoliopsida</taxon>
        <taxon>Liliopsida</taxon>
        <taxon>Poales</taxon>
        <taxon>Poaceae</taxon>
        <taxon>PACMAD clade</taxon>
        <taxon>Panicoideae</taxon>
        <taxon>Andropogonodae</taxon>
        <taxon>Paspaleae</taxon>
        <taxon>Paspalinae</taxon>
        <taxon>Paspalum</taxon>
    </lineage>
</organism>
<dbReference type="Proteomes" id="UP001341281">
    <property type="component" value="Chromosome 07"/>
</dbReference>
<protein>
    <submittedName>
        <fullName evidence="1">Uncharacterized protein</fullName>
    </submittedName>
</protein>
<keyword evidence="2" id="KW-1185">Reference proteome</keyword>
<proteinExistence type="predicted"/>
<dbReference type="EMBL" id="CP144751">
    <property type="protein sequence ID" value="WVZ85070.1"/>
    <property type="molecule type" value="Genomic_DNA"/>
</dbReference>
<sequence>MQLPSACTVCTEMKGQGRRPISLRALHSNWDRGHSSPAASVEQPILHHGGVWVTSGRTVVPAPVALRAVRLVLTICFR</sequence>
<gene>
    <name evidence="1" type="ORF">U9M48_032028</name>
</gene>
<accession>A0AAQ3U806</accession>
<evidence type="ECO:0000313" key="2">
    <source>
        <dbReference type="Proteomes" id="UP001341281"/>
    </source>
</evidence>
<name>A0AAQ3U806_PASNO</name>
<dbReference type="AlphaFoldDB" id="A0AAQ3U806"/>
<reference evidence="1 2" key="1">
    <citation type="submission" date="2024-02" db="EMBL/GenBank/DDBJ databases">
        <title>High-quality chromosome-scale genome assembly of Pensacola bahiagrass (Paspalum notatum Flugge var. saurae).</title>
        <authorList>
            <person name="Vega J.M."/>
            <person name="Podio M."/>
            <person name="Orjuela J."/>
            <person name="Siena L.A."/>
            <person name="Pessino S.C."/>
            <person name="Combes M.C."/>
            <person name="Mariac C."/>
            <person name="Albertini E."/>
            <person name="Pupilli F."/>
            <person name="Ortiz J.P.A."/>
            <person name="Leblanc O."/>
        </authorList>
    </citation>
    <scope>NUCLEOTIDE SEQUENCE [LARGE SCALE GENOMIC DNA]</scope>
    <source>
        <strain evidence="1">R1</strain>
        <tissue evidence="1">Leaf</tissue>
    </source>
</reference>